<keyword evidence="3" id="KW-0309">Germination</keyword>
<keyword evidence="5" id="KW-0472">Membrane</keyword>
<evidence type="ECO:0000256" key="3">
    <source>
        <dbReference type="ARBA" id="ARBA00022544"/>
    </source>
</evidence>
<evidence type="ECO:0000256" key="2">
    <source>
        <dbReference type="ARBA" id="ARBA00007886"/>
    </source>
</evidence>
<dbReference type="InterPro" id="IPR046953">
    <property type="entry name" value="Spore_GerAC-like_C"/>
</dbReference>
<accession>A0A841T4U4</accession>
<evidence type="ECO:0000313" key="11">
    <source>
        <dbReference type="Proteomes" id="UP000535838"/>
    </source>
</evidence>
<evidence type="ECO:0000256" key="6">
    <source>
        <dbReference type="ARBA" id="ARBA00023139"/>
    </source>
</evidence>
<dbReference type="NCBIfam" id="TIGR02887">
    <property type="entry name" value="spore_ger_x_C"/>
    <property type="match status" value="1"/>
</dbReference>
<proteinExistence type="inferred from homology"/>
<evidence type="ECO:0000313" key="10">
    <source>
        <dbReference type="EMBL" id="MBB6636151.1"/>
    </source>
</evidence>
<comment type="similarity">
    <text evidence="2">Belongs to the GerABKC lipoprotein family.</text>
</comment>
<keyword evidence="6" id="KW-0564">Palmitate</keyword>
<evidence type="ECO:0000259" key="8">
    <source>
        <dbReference type="Pfam" id="PF05504"/>
    </source>
</evidence>
<keyword evidence="4" id="KW-0732">Signal</keyword>
<gene>
    <name evidence="10" type="ORF">H7B67_18675</name>
</gene>
<comment type="caution">
    <text evidence="10">The sequence shown here is derived from an EMBL/GenBank/DDBJ whole genome shotgun (WGS) entry which is preliminary data.</text>
</comment>
<evidence type="ECO:0000256" key="5">
    <source>
        <dbReference type="ARBA" id="ARBA00023136"/>
    </source>
</evidence>
<evidence type="ECO:0000256" key="4">
    <source>
        <dbReference type="ARBA" id="ARBA00022729"/>
    </source>
</evidence>
<dbReference type="GO" id="GO:0009847">
    <property type="term" value="P:spore germination"/>
    <property type="evidence" value="ECO:0007669"/>
    <property type="project" value="InterPro"/>
</dbReference>
<dbReference type="InterPro" id="IPR057336">
    <property type="entry name" value="GerAC_N"/>
</dbReference>
<comment type="subcellular location">
    <subcellularLocation>
        <location evidence="1">Membrane</location>
        <topology evidence="1">Lipid-anchor</topology>
    </subcellularLocation>
</comment>
<reference evidence="10 11" key="1">
    <citation type="submission" date="2020-08" db="EMBL/GenBank/DDBJ databases">
        <title>Cohnella phylogeny.</title>
        <authorList>
            <person name="Dunlap C."/>
        </authorList>
    </citation>
    <scope>NUCLEOTIDE SEQUENCE [LARGE SCALE GENOMIC DNA]</scope>
    <source>
        <strain evidence="10 11">DSM 25241</strain>
    </source>
</reference>
<dbReference type="EMBL" id="JACJVQ010000017">
    <property type="protein sequence ID" value="MBB6636151.1"/>
    <property type="molecule type" value="Genomic_DNA"/>
</dbReference>
<evidence type="ECO:0000259" key="9">
    <source>
        <dbReference type="Pfam" id="PF25198"/>
    </source>
</evidence>
<dbReference type="Pfam" id="PF25198">
    <property type="entry name" value="Spore_GerAC_N"/>
    <property type="match status" value="1"/>
</dbReference>
<dbReference type="Pfam" id="PF05504">
    <property type="entry name" value="Spore_GerAC"/>
    <property type="match status" value="1"/>
</dbReference>
<dbReference type="PANTHER" id="PTHR35789:SF1">
    <property type="entry name" value="SPORE GERMINATION PROTEIN B3"/>
    <property type="match status" value="1"/>
</dbReference>
<sequence>MTAARKLLPPLALLLLLTGCFDRLDMEDASMSLVAGIDVEENGKLYQYTSIPIFAKNSKRKSQSYKVQSTSLRQGRGKFDNYTVGVFNGRKIQVLVVSKRLIETEHAWFRFMDVYFRDGRNPITSHVIVFDGPLSQLYEYTPTNQTILPIALLGVVKSTSSRSESVKTTLQELHTQMYEFGQTPAVTEVELKQDLRVKGSALLAHDGRYVASLDPKESALLLILKKKNTRTVGFSFEVPKELVTDPEGSRWISFTAEKIKVKIRTAVKGGRFSFDIRVRMAAGLMEKQFPADIQAEQKRKLEAACTEYVKKEFEKLLDKLRENKVDPIGLGIYARAYHYGDFQKVKDHWGEAFSEADVNVAVDVKITDEGAVK</sequence>
<dbReference type="GO" id="GO:0016020">
    <property type="term" value="C:membrane"/>
    <property type="evidence" value="ECO:0007669"/>
    <property type="project" value="UniProtKB-SubCell"/>
</dbReference>
<evidence type="ECO:0000256" key="7">
    <source>
        <dbReference type="ARBA" id="ARBA00023288"/>
    </source>
</evidence>
<name>A0A841T4U4_9BACL</name>
<dbReference type="RefSeq" id="WP_185121378.1">
    <property type="nucleotide sequence ID" value="NZ_JACJVQ010000017.1"/>
</dbReference>
<feature type="domain" description="Spore germination protein N-terminal" evidence="9">
    <location>
        <begin position="22"/>
        <end position="190"/>
    </location>
</feature>
<dbReference type="AlphaFoldDB" id="A0A841T4U4"/>
<dbReference type="PANTHER" id="PTHR35789">
    <property type="entry name" value="SPORE GERMINATION PROTEIN B3"/>
    <property type="match status" value="1"/>
</dbReference>
<dbReference type="PROSITE" id="PS51257">
    <property type="entry name" value="PROKAR_LIPOPROTEIN"/>
    <property type="match status" value="1"/>
</dbReference>
<keyword evidence="11" id="KW-1185">Reference proteome</keyword>
<dbReference type="InterPro" id="IPR038501">
    <property type="entry name" value="Spore_GerAC_C_sf"/>
</dbReference>
<organism evidence="10 11">
    <name type="scientific">Cohnella thailandensis</name>
    <dbReference type="NCBI Taxonomy" id="557557"/>
    <lineage>
        <taxon>Bacteria</taxon>
        <taxon>Bacillati</taxon>
        <taxon>Bacillota</taxon>
        <taxon>Bacilli</taxon>
        <taxon>Bacillales</taxon>
        <taxon>Paenibacillaceae</taxon>
        <taxon>Cohnella</taxon>
    </lineage>
</organism>
<protein>
    <submittedName>
        <fullName evidence="10">Ger(X)C family spore germination protein</fullName>
    </submittedName>
</protein>
<feature type="domain" description="Spore germination GerAC-like C-terminal" evidence="8">
    <location>
        <begin position="199"/>
        <end position="370"/>
    </location>
</feature>
<keyword evidence="7" id="KW-0449">Lipoprotein</keyword>
<evidence type="ECO:0000256" key="1">
    <source>
        <dbReference type="ARBA" id="ARBA00004635"/>
    </source>
</evidence>
<dbReference type="InterPro" id="IPR008844">
    <property type="entry name" value="Spore_GerAC-like"/>
</dbReference>
<dbReference type="Proteomes" id="UP000535838">
    <property type="component" value="Unassembled WGS sequence"/>
</dbReference>
<dbReference type="Gene3D" id="3.30.300.210">
    <property type="entry name" value="Nutrient germinant receptor protein C, domain 3"/>
    <property type="match status" value="1"/>
</dbReference>